<dbReference type="Proteomes" id="UP001055072">
    <property type="component" value="Unassembled WGS sequence"/>
</dbReference>
<comment type="caution">
    <text evidence="1">The sequence shown here is derived from an EMBL/GenBank/DDBJ whole genome shotgun (WGS) entry which is preliminary data.</text>
</comment>
<dbReference type="EMBL" id="MU274904">
    <property type="protein sequence ID" value="KAI0091855.1"/>
    <property type="molecule type" value="Genomic_DNA"/>
</dbReference>
<organism evidence="1 2">
    <name type="scientific">Irpex rosettiformis</name>
    <dbReference type="NCBI Taxonomy" id="378272"/>
    <lineage>
        <taxon>Eukaryota</taxon>
        <taxon>Fungi</taxon>
        <taxon>Dikarya</taxon>
        <taxon>Basidiomycota</taxon>
        <taxon>Agaricomycotina</taxon>
        <taxon>Agaricomycetes</taxon>
        <taxon>Polyporales</taxon>
        <taxon>Irpicaceae</taxon>
        <taxon>Irpex</taxon>
    </lineage>
</organism>
<sequence length="232" mass="25390">MSLLTRLRIPQSRAARPPHLHAQALAIRLSSHKAERPAKQPPNSDGLYSFSDAILDAVGTLPQRVEDNPPAAPATGYSKPNPAKPNALKTATLAPNPLRDSMVVAAPDVHMYRMYVKATRNNIIITFTRPNGDPLRTHTGGSCGFKHVNRSTHEAAHQCTVKMFKTIQEVILPKEPKMELHLLVSGFGKGRDAVRQAFLGTEGEVIRPLVAKITDKTPIKIGGNRAKKARRI</sequence>
<gene>
    <name evidence="1" type="ORF">BDY19DRAFT_563998</name>
</gene>
<keyword evidence="2" id="KW-1185">Reference proteome</keyword>
<reference evidence="1" key="1">
    <citation type="journal article" date="2021" name="Environ. Microbiol.">
        <title>Gene family expansions and transcriptome signatures uncover fungal adaptations to wood decay.</title>
        <authorList>
            <person name="Hage H."/>
            <person name="Miyauchi S."/>
            <person name="Viragh M."/>
            <person name="Drula E."/>
            <person name="Min B."/>
            <person name="Chaduli D."/>
            <person name="Navarro D."/>
            <person name="Favel A."/>
            <person name="Norest M."/>
            <person name="Lesage-Meessen L."/>
            <person name="Balint B."/>
            <person name="Merenyi Z."/>
            <person name="de Eugenio L."/>
            <person name="Morin E."/>
            <person name="Martinez A.T."/>
            <person name="Baldrian P."/>
            <person name="Stursova M."/>
            <person name="Martinez M.J."/>
            <person name="Novotny C."/>
            <person name="Magnuson J.K."/>
            <person name="Spatafora J.W."/>
            <person name="Maurice S."/>
            <person name="Pangilinan J."/>
            <person name="Andreopoulos W."/>
            <person name="LaButti K."/>
            <person name="Hundley H."/>
            <person name="Na H."/>
            <person name="Kuo A."/>
            <person name="Barry K."/>
            <person name="Lipzen A."/>
            <person name="Henrissat B."/>
            <person name="Riley R."/>
            <person name="Ahrendt S."/>
            <person name="Nagy L.G."/>
            <person name="Grigoriev I.V."/>
            <person name="Martin F."/>
            <person name="Rosso M.N."/>
        </authorList>
    </citation>
    <scope>NUCLEOTIDE SEQUENCE</scope>
    <source>
        <strain evidence="1">CBS 384.51</strain>
    </source>
</reference>
<protein>
    <submittedName>
        <fullName evidence="1">Uncharacterized protein</fullName>
    </submittedName>
</protein>
<name>A0ACB8UD30_9APHY</name>
<proteinExistence type="predicted"/>
<evidence type="ECO:0000313" key="1">
    <source>
        <dbReference type="EMBL" id="KAI0091855.1"/>
    </source>
</evidence>
<evidence type="ECO:0000313" key="2">
    <source>
        <dbReference type="Proteomes" id="UP001055072"/>
    </source>
</evidence>
<accession>A0ACB8UD30</accession>